<name>R9R937_9FUSO</name>
<evidence type="ECO:0000256" key="1">
    <source>
        <dbReference type="SAM" id="MobiDB-lite"/>
    </source>
</evidence>
<feature type="compositionally biased region" description="Basic and acidic residues" evidence="1">
    <location>
        <begin position="207"/>
        <end position="230"/>
    </location>
</feature>
<reference evidence="2 3" key="1">
    <citation type="submission" date="2012-07" db="EMBL/GenBank/DDBJ databases">
        <title>The Genome Sequence of Fusobacterium sp. 4_8.</title>
        <authorList>
            <consortium name="The Broad Institute Genome Sequencing Platform"/>
            <person name="Earl A."/>
            <person name="Ward D."/>
            <person name="Feldgarden M."/>
            <person name="Gevers D."/>
            <person name="Sibley C.D."/>
            <person name="White A.P."/>
            <person name="Crowley S."/>
            <person name="Surette M."/>
            <person name="Strauss J.C."/>
            <person name="Ambrose C.E."/>
            <person name="Allen-Vercoe E."/>
            <person name="Walker B."/>
            <person name="Young S.K."/>
            <person name="Zeng Q."/>
            <person name="Gargeya S."/>
            <person name="Fitzgerald M."/>
            <person name="Haas B."/>
            <person name="Abouelleil A."/>
            <person name="Alvarado L."/>
            <person name="Arachchi H.M."/>
            <person name="Berlin A.M."/>
            <person name="Chapman S.B."/>
            <person name="Goldberg J."/>
            <person name="Griggs A."/>
            <person name="Gujja S."/>
            <person name="Hansen M."/>
            <person name="Howarth C."/>
            <person name="Imamovic A."/>
            <person name="Larimer J."/>
            <person name="McCowen C."/>
            <person name="Montmayeur A."/>
            <person name="Murphy C."/>
            <person name="Neiman D."/>
            <person name="Pearson M."/>
            <person name="Priest M."/>
            <person name="Roberts A."/>
            <person name="Saif S."/>
            <person name="Shea T."/>
            <person name="Sisk P."/>
            <person name="Sykes S."/>
            <person name="Wortman J."/>
            <person name="Nusbaum C."/>
            <person name="Birren B."/>
        </authorList>
    </citation>
    <scope>NUCLEOTIDE SEQUENCE [LARGE SCALE GENOMIC DNA]</scope>
    <source>
        <strain evidence="2 3">4_8</strain>
    </source>
</reference>
<dbReference type="PATRIC" id="fig|469607.3.peg.667"/>
<proteinExistence type="predicted"/>
<dbReference type="Proteomes" id="UP000014361">
    <property type="component" value="Chromosome"/>
</dbReference>
<gene>
    <name evidence="2" type="ORF">HMPREF0409_01069</name>
</gene>
<organism evidence="2 3">
    <name type="scientific">Fusobacterium animalis 4_8</name>
    <dbReference type="NCBI Taxonomy" id="469607"/>
    <lineage>
        <taxon>Bacteria</taxon>
        <taxon>Fusobacteriati</taxon>
        <taxon>Fusobacteriota</taxon>
        <taxon>Fusobacteriia</taxon>
        <taxon>Fusobacteriales</taxon>
        <taxon>Fusobacteriaceae</taxon>
        <taxon>Fusobacterium</taxon>
    </lineage>
</organism>
<protein>
    <submittedName>
        <fullName evidence="2">Uncharacterized protein</fullName>
    </submittedName>
</protein>
<evidence type="ECO:0000313" key="3">
    <source>
        <dbReference type="Proteomes" id="UP000014361"/>
    </source>
</evidence>
<dbReference type="AlphaFoldDB" id="R9R937"/>
<feature type="region of interest" description="Disordered" evidence="1">
    <location>
        <begin position="207"/>
        <end position="234"/>
    </location>
</feature>
<dbReference type="KEGG" id="fus:HMPREF0409_01069"/>
<accession>R9R937</accession>
<sequence length="310" mass="35538">MQTFIANRPLFPRNSFLVINGIKLNDHNNNGLKFTVEAKSGEEGKVGTATIKIYNLSQEIIVGSEIELWFGYDTDIGYYSKYEVIKKKTMREDASFIQELTCSERTKKSSKLVSVSIDGNVKISDAIKEIVKNMGLNLISMELQSDKTYTNGYTCYNQGFNELKELVEDSNSKMTLKGDDLYIYTDKQKNYSIYLSFESGLIHNPEEVEKQEKESKINKKSDNKKEEKWGKEKKKKTIKEGNKYDYSIECFPIHYLKKGDILYVSSDKLESFVQIEEVDLSLSDDWNMKLGVKIVNDGGNKNNLSKNSKN</sequence>
<dbReference type="EMBL" id="CP003723">
    <property type="protein sequence ID" value="AGM23121.1"/>
    <property type="molecule type" value="Genomic_DNA"/>
</dbReference>
<evidence type="ECO:0000313" key="2">
    <source>
        <dbReference type="EMBL" id="AGM23121.1"/>
    </source>
</evidence>
<dbReference type="RefSeq" id="WP_016339694.1">
    <property type="nucleotide sequence ID" value="NC_021281.1"/>
</dbReference>
<dbReference type="HOGENOM" id="CLU_896457_0_0_0"/>